<dbReference type="PANTHER" id="PTHR30615:SF16">
    <property type="entry name" value="SECONDARY THIAMINE-PHOSPHATE SYNTHASE ENZYME"/>
    <property type="match status" value="1"/>
</dbReference>
<dbReference type="SUPFAM" id="SSF111038">
    <property type="entry name" value="YjbQ-like"/>
    <property type="match status" value="1"/>
</dbReference>
<dbReference type="Pfam" id="PF01894">
    <property type="entry name" value="YjbQ"/>
    <property type="match status" value="1"/>
</dbReference>
<dbReference type="GeneID" id="104781513"/>
<dbReference type="RefSeq" id="XP_019100357.1">
    <property type="nucleotide sequence ID" value="XM_019244812.1"/>
</dbReference>
<reference evidence="1" key="1">
    <citation type="journal article" date="2014" name="Nat. Commun.">
        <title>The emerging biofuel crop Camelina sativa retains a highly undifferentiated hexaploid genome structure.</title>
        <authorList>
            <person name="Kagale S."/>
            <person name="Koh C."/>
            <person name="Nixon J."/>
            <person name="Bollina V."/>
            <person name="Clarke W.E."/>
            <person name="Tuteja R."/>
            <person name="Spillane C."/>
            <person name="Robinson S.J."/>
            <person name="Links M.G."/>
            <person name="Clarke C."/>
            <person name="Higgins E.E."/>
            <person name="Huebert T."/>
            <person name="Sharpe A.G."/>
            <person name="Parkin I.A."/>
        </authorList>
    </citation>
    <scope>NUCLEOTIDE SEQUENCE [LARGE SCALE GENOMIC DNA]</scope>
    <source>
        <strain evidence="1">cv. DH55</strain>
    </source>
</reference>
<accession>A0ABM1RMW9</accession>
<organism evidence="1 2">
    <name type="scientific">Camelina sativa</name>
    <name type="common">False flax</name>
    <name type="synonym">Myagrum sativum</name>
    <dbReference type="NCBI Taxonomy" id="90675"/>
    <lineage>
        <taxon>Eukaryota</taxon>
        <taxon>Viridiplantae</taxon>
        <taxon>Streptophyta</taxon>
        <taxon>Embryophyta</taxon>
        <taxon>Tracheophyta</taxon>
        <taxon>Spermatophyta</taxon>
        <taxon>Magnoliopsida</taxon>
        <taxon>eudicotyledons</taxon>
        <taxon>Gunneridae</taxon>
        <taxon>Pentapetalae</taxon>
        <taxon>rosids</taxon>
        <taxon>malvids</taxon>
        <taxon>Brassicales</taxon>
        <taxon>Brassicaceae</taxon>
        <taxon>Camelineae</taxon>
        <taxon>Camelina</taxon>
    </lineage>
</organism>
<keyword evidence="1" id="KW-1185">Reference proteome</keyword>
<evidence type="ECO:0000313" key="1">
    <source>
        <dbReference type="Proteomes" id="UP000694864"/>
    </source>
</evidence>
<sequence length="237" mass="25861">MSTYLLRYILCHYTTTGINIPISSERKHISAIGVGEGTVSAIVVVIIGLREETYNKAMMQSSTVFFSGVVPLCVRSVLTPANPATDRASMASSSGPKWAQKTITLPPQRRGCHLITPKILKEIGQDLSGFNCGLAHVFLQHTSASLTINENYDPDVQADTETFLNSIVPEGNSAPWRHTMEGPDDMPAHIKSSMFGCQLTIPITKGKLNIGTWQGIWLCEHRDAPTARRVVVTLNGI</sequence>
<name>A0ABM1RMW9_CAMSA</name>
<reference evidence="2" key="2">
    <citation type="submission" date="2025-08" db="UniProtKB">
        <authorList>
            <consortium name="RefSeq"/>
        </authorList>
    </citation>
    <scope>IDENTIFICATION</scope>
    <source>
        <tissue evidence="2">Leaf</tissue>
    </source>
</reference>
<protein>
    <submittedName>
        <fullName evidence="2">Uncharacterized protein LOC104781513</fullName>
    </submittedName>
</protein>
<dbReference type="PANTHER" id="PTHR30615">
    <property type="entry name" value="UNCHARACTERIZED PROTEIN YJBQ-RELATED"/>
    <property type="match status" value="1"/>
</dbReference>
<evidence type="ECO:0000313" key="2">
    <source>
        <dbReference type="RefSeq" id="XP_019100357.1"/>
    </source>
</evidence>
<gene>
    <name evidence="2" type="primary">LOC104781513</name>
</gene>
<proteinExistence type="predicted"/>
<dbReference type="NCBIfam" id="TIGR00149">
    <property type="entry name" value="TIGR00149_YjbQ"/>
    <property type="match status" value="1"/>
</dbReference>
<dbReference type="InterPro" id="IPR001602">
    <property type="entry name" value="UPF0047_YjbQ-like"/>
</dbReference>
<dbReference type="Gene3D" id="2.60.120.460">
    <property type="entry name" value="YjbQ-like"/>
    <property type="match status" value="1"/>
</dbReference>
<dbReference type="InterPro" id="IPR035917">
    <property type="entry name" value="YjbQ-like_sf"/>
</dbReference>
<dbReference type="Proteomes" id="UP000694864">
    <property type="component" value="Chromosome 4"/>
</dbReference>